<feature type="transmembrane region" description="Helical" evidence="7">
    <location>
        <begin position="72"/>
        <end position="93"/>
    </location>
</feature>
<reference evidence="9 10" key="1">
    <citation type="submission" date="2015-06" db="EMBL/GenBank/DDBJ databases">
        <title>Survival trade-offs in plant roots during colonization by closely related pathogenic and mutualistic fungi.</title>
        <authorList>
            <person name="Hacquard S."/>
            <person name="Kracher B."/>
            <person name="Hiruma K."/>
            <person name="Weinman A."/>
            <person name="Muench P."/>
            <person name="Garrido Oter R."/>
            <person name="Ver Loren van Themaat E."/>
            <person name="Dallerey J.-F."/>
            <person name="Damm U."/>
            <person name="Henrissat B."/>
            <person name="Lespinet O."/>
            <person name="Thon M."/>
            <person name="Kemen E."/>
            <person name="McHardy A.C."/>
            <person name="Schulze-Lefert P."/>
            <person name="O'Connell R.J."/>
        </authorList>
    </citation>
    <scope>NUCLEOTIDE SEQUENCE [LARGE SCALE GENOMIC DNA]</scope>
    <source>
        <strain evidence="9 10">MAFF 238704</strain>
    </source>
</reference>
<feature type="domain" description="Rhodopsin" evidence="8">
    <location>
        <begin position="51"/>
        <end position="289"/>
    </location>
</feature>
<name>A0A167AEN1_COLIC</name>
<feature type="transmembrane region" description="Helical" evidence="7">
    <location>
        <begin position="227"/>
        <end position="245"/>
    </location>
</feature>
<feature type="transmembrane region" description="Helical" evidence="7">
    <location>
        <begin position="33"/>
        <end position="51"/>
    </location>
</feature>
<dbReference type="InterPro" id="IPR052337">
    <property type="entry name" value="SAT4-like"/>
</dbReference>
<dbReference type="AlphaFoldDB" id="A0A167AEN1"/>
<gene>
    <name evidence="9" type="ORF">CI238_12775</name>
</gene>
<feature type="transmembrane region" description="Helical" evidence="7">
    <location>
        <begin position="145"/>
        <end position="167"/>
    </location>
</feature>
<keyword evidence="10" id="KW-1185">Reference proteome</keyword>
<keyword evidence="3 7" id="KW-1133">Transmembrane helix</keyword>
<evidence type="ECO:0000256" key="2">
    <source>
        <dbReference type="ARBA" id="ARBA00022692"/>
    </source>
</evidence>
<evidence type="ECO:0000313" key="10">
    <source>
        <dbReference type="Proteomes" id="UP000076584"/>
    </source>
</evidence>
<dbReference type="PANTHER" id="PTHR33048:SF93">
    <property type="entry name" value="INTEGRAL MEMBRANE PROTEIN"/>
    <property type="match status" value="1"/>
</dbReference>
<comment type="subcellular location">
    <subcellularLocation>
        <location evidence="1">Membrane</location>
        <topology evidence="1">Multi-pass membrane protein</topology>
    </subcellularLocation>
</comment>
<feature type="transmembrane region" description="Helical" evidence="7">
    <location>
        <begin position="192"/>
        <end position="215"/>
    </location>
</feature>
<feature type="transmembrane region" description="Helical" evidence="7">
    <location>
        <begin position="113"/>
        <end position="138"/>
    </location>
</feature>
<protein>
    <recommendedName>
        <fullName evidence="8">Rhodopsin domain-containing protein</fullName>
    </recommendedName>
</protein>
<evidence type="ECO:0000256" key="5">
    <source>
        <dbReference type="ARBA" id="ARBA00038359"/>
    </source>
</evidence>
<evidence type="ECO:0000256" key="6">
    <source>
        <dbReference type="SAM" id="MobiDB-lite"/>
    </source>
</evidence>
<feature type="compositionally biased region" description="Polar residues" evidence="6">
    <location>
        <begin position="359"/>
        <end position="369"/>
    </location>
</feature>
<organism evidence="9 10">
    <name type="scientific">Colletotrichum incanum</name>
    <name type="common">Soybean anthracnose fungus</name>
    <dbReference type="NCBI Taxonomy" id="1573173"/>
    <lineage>
        <taxon>Eukaryota</taxon>
        <taxon>Fungi</taxon>
        <taxon>Dikarya</taxon>
        <taxon>Ascomycota</taxon>
        <taxon>Pezizomycotina</taxon>
        <taxon>Sordariomycetes</taxon>
        <taxon>Hypocreomycetidae</taxon>
        <taxon>Glomerellales</taxon>
        <taxon>Glomerellaceae</taxon>
        <taxon>Colletotrichum</taxon>
        <taxon>Colletotrichum spaethianum species complex</taxon>
    </lineage>
</organism>
<dbReference type="Pfam" id="PF20684">
    <property type="entry name" value="Fung_rhodopsin"/>
    <property type="match status" value="1"/>
</dbReference>
<dbReference type="Proteomes" id="UP000076584">
    <property type="component" value="Unassembled WGS sequence"/>
</dbReference>
<feature type="compositionally biased region" description="Polar residues" evidence="6">
    <location>
        <begin position="318"/>
        <end position="344"/>
    </location>
</feature>
<feature type="transmembrane region" description="Helical" evidence="7">
    <location>
        <begin position="265"/>
        <end position="288"/>
    </location>
</feature>
<evidence type="ECO:0000259" key="8">
    <source>
        <dbReference type="Pfam" id="PF20684"/>
    </source>
</evidence>
<feature type="region of interest" description="Disordered" evidence="6">
    <location>
        <begin position="314"/>
        <end position="369"/>
    </location>
</feature>
<dbReference type="GO" id="GO:0016020">
    <property type="term" value="C:membrane"/>
    <property type="evidence" value="ECO:0007669"/>
    <property type="project" value="UniProtKB-SubCell"/>
</dbReference>
<proteinExistence type="inferred from homology"/>
<comment type="caution">
    <text evidence="9">The sequence shown here is derived from an EMBL/GenBank/DDBJ whole genome shotgun (WGS) entry which is preliminary data.</text>
</comment>
<evidence type="ECO:0000313" key="9">
    <source>
        <dbReference type="EMBL" id="KZL80047.1"/>
    </source>
</evidence>
<dbReference type="InterPro" id="IPR049326">
    <property type="entry name" value="Rhodopsin_dom_fungi"/>
</dbReference>
<sequence>MVNLAPHTFSLLSHNFHSFSTSTKMAMGGDGPWAVAAMWSLTALVAVLCGVRLYTRIFVVKAVGNDDHVFNLAFMLLCFYTLFITISAHYGFGQNMKDIQDPNHQAMALLFEGIGQTFAVVGMAVAKWSLGLFLLRLVETRLHKWVVWMSMFCLLMASLSTCFVFWLQCSPPRYLWDRRTPGGYCPIDSTPVSLLLCVLCVLVDFLYAGLPWHFIWNLQMSRREKGTILTSLSLGVIAGACGIKRTLEVPSLSSHNYLKETVHLIVWSGAEIAVTMICIAIPVCRPLYKQCINKWTSRDASGYKPQREGRGFALKTIGGSSIPPNGNSNAATDNSPHTTTNSSRDTARWWQSDEELRPSSANSYGRYTK</sequence>
<evidence type="ECO:0000256" key="1">
    <source>
        <dbReference type="ARBA" id="ARBA00004141"/>
    </source>
</evidence>
<evidence type="ECO:0000256" key="4">
    <source>
        <dbReference type="ARBA" id="ARBA00023136"/>
    </source>
</evidence>
<keyword evidence="2 7" id="KW-0812">Transmembrane</keyword>
<accession>A0A167AEN1</accession>
<dbReference type="PANTHER" id="PTHR33048">
    <property type="entry name" value="PTH11-LIKE INTEGRAL MEMBRANE PROTEIN (AFU_ORTHOLOGUE AFUA_5G11245)"/>
    <property type="match status" value="1"/>
</dbReference>
<keyword evidence="4 7" id="KW-0472">Membrane</keyword>
<dbReference type="EMBL" id="LFIW01001985">
    <property type="protein sequence ID" value="KZL80047.1"/>
    <property type="molecule type" value="Genomic_DNA"/>
</dbReference>
<evidence type="ECO:0000256" key="3">
    <source>
        <dbReference type="ARBA" id="ARBA00022989"/>
    </source>
</evidence>
<evidence type="ECO:0000256" key="7">
    <source>
        <dbReference type="SAM" id="Phobius"/>
    </source>
</evidence>
<comment type="similarity">
    <text evidence="5">Belongs to the SAT4 family.</text>
</comment>